<evidence type="ECO:0000313" key="6">
    <source>
        <dbReference type="EMBL" id="GAA4967924.1"/>
    </source>
</evidence>
<dbReference type="Proteomes" id="UP001500466">
    <property type="component" value="Unassembled WGS sequence"/>
</dbReference>
<evidence type="ECO:0000256" key="3">
    <source>
        <dbReference type="PROSITE-ProRule" id="PRU10007"/>
    </source>
</evidence>
<dbReference type="InterPro" id="IPR016163">
    <property type="entry name" value="Ald_DH_C"/>
</dbReference>
<keyword evidence="7" id="KW-1185">Reference proteome</keyword>
<keyword evidence="2 4" id="KW-0560">Oxidoreductase</keyword>
<sequence>MADLLDAAQLYLDGRFADGRDPGFAVEDPATEEDFAHAPAADAAQFDAAVAAARRSFDAGVWASVPLAERVRLLAAMVDVLDGVRDDLVRTVIRETGTPVRIAGLLQVDMALQQARQLPALLATLPEWEHNELPLDGHIAGPAGHDVLMSIRRYEPCGVVAAITPYNFPLQPAVWKVFSALAAGCSVILRPSPLAPLSVLALGAAADRAGLPPGVLNILPEPGSAGAELLTSDPRVDCVSFTGSTAVGRRIAAQAAPTVKRLVLELGGKSVQLYLPDAVRNVGAGVAAVFGAHAGQACSSQSRVLVPAEAFDDAVAQATAVARAMPVGDPQDPATAVGPVVSAAQHARITGLIADAVDAGARLVAGGVRPAGLARGHYLEPAVLTVDDNANPIAQREAFGPVVSIQAYRDLDEAVAIANDSEYGLSGGVYSADVRAGLAVARRIRSGTVLVNRPAANAYTPMGGIKQSGIGRERGVAGLREYQEVQHLVLGPLEDLR</sequence>
<comment type="similarity">
    <text evidence="1 4">Belongs to the aldehyde dehydrogenase family.</text>
</comment>
<reference evidence="7" key="1">
    <citation type="journal article" date="2019" name="Int. J. Syst. Evol. Microbiol.">
        <title>The Global Catalogue of Microorganisms (GCM) 10K type strain sequencing project: providing services to taxonomists for standard genome sequencing and annotation.</title>
        <authorList>
            <consortium name="The Broad Institute Genomics Platform"/>
            <consortium name="The Broad Institute Genome Sequencing Center for Infectious Disease"/>
            <person name="Wu L."/>
            <person name="Ma J."/>
        </authorList>
    </citation>
    <scope>NUCLEOTIDE SEQUENCE [LARGE SCALE GENOMIC DNA]</scope>
    <source>
        <strain evidence="7">JCM 17986</strain>
    </source>
</reference>
<protein>
    <submittedName>
        <fullName evidence="6">Aldehyde dehydrogenase family protein</fullName>
    </submittedName>
</protein>
<dbReference type="Gene3D" id="3.40.605.10">
    <property type="entry name" value="Aldehyde Dehydrogenase, Chain A, domain 1"/>
    <property type="match status" value="1"/>
</dbReference>
<evidence type="ECO:0000313" key="7">
    <source>
        <dbReference type="Proteomes" id="UP001500466"/>
    </source>
</evidence>
<dbReference type="PANTHER" id="PTHR42804:SF1">
    <property type="entry name" value="ALDEHYDE DEHYDROGENASE-RELATED"/>
    <property type="match status" value="1"/>
</dbReference>
<dbReference type="Pfam" id="PF00171">
    <property type="entry name" value="Aldedh"/>
    <property type="match status" value="1"/>
</dbReference>
<name>A0ABP9HD42_9ACTN</name>
<comment type="caution">
    <text evidence="6">The sequence shown here is derived from an EMBL/GenBank/DDBJ whole genome shotgun (WGS) entry which is preliminary data.</text>
</comment>
<dbReference type="PROSITE" id="PS00687">
    <property type="entry name" value="ALDEHYDE_DEHYDR_GLU"/>
    <property type="match status" value="1"/>
</dbReference>
<dbReference type="InterPro" id="IPR016161">
    <property type="entry name" value="Ald_DH/histidinol_DH"/>
</dbReference>
<gene>
    <name evidence="6" type="ORF">GCM10023205_36130</name>
</gene>
<accession>A0ABP9HD42</accession>
<evidence type="ECO:0000259" key="5">
    <source>
        <dbReference type="Pfam" id="PF00171"/>
    </source>
</evidence>
<organism evidence="6 7">
    <name type="scientific">Yinghuangia aomiensis</name>
    <dbReference type="NCBI Taxonomy" id="676205"/>
    <lineage>
        <taxon>Bacteria</taxon>
        <taxon>Bacillati</taxon>
        <taxon>Actinomycetota</taxon>
        <taxon>Actinomycetes</taxon>
        <taxon>Kitasatosporales</taxon>
        <taxon>Streptomycetaceae</taxon>
        <taxon>Yinghuangia</taxon>
    </lineage>
</organism>
<dbReference type="InterPro" id="IPR029510">
    <property type="entry name" value="Ald_DH_CS_GLU"/>
</dbReference>
<dbReference type="SUPFAM" id="SSF53720">
    <property type="entry name" value="ALDH-like"/>
    <property type="match status" value="1"/>
</dbReference>
<feature type="domain" description="Aldehyde dehydrogenase" evidence="5">
    <location>
        <begin position="23"/>
        <end position="487"/>
    </location>
</feature>
<feature type="active site" evidence="3">
    <location>
        <position position="265"/>
    </location>
</feature>
<evidence type="ECO:0000256" key="1">
    <source>
        <dbReference type="ARBA" id="ARBA00009986"/>
    </source>
</evidence>
<evidence type="ECO:0000256" key="2">
    <source>
        <dbReference type="ARBA" id="ARBA00023002"/>
    </source>
</evidence>
<dbReference type="EMBL" id="BAABHS010000012">
    <property type="protein sequence ID" value="GAA4967924.1"/>
    <property type="molecule type" value="Genomic_DNA"/>
</dbReference>
<proteinExistence type="inferred from homology"/>
<dbReference type="InterPro" id="IPR016162">
    <property type="entry name" value="Ald_DH_N"/>
</dbReference>
<dbReference type="Gene3D" id="3.40.309.10">
    <property type="entry name" value="Aldehyde Dehydrogenase, Chain A, domain 2"/>
    <property type="match status" value="1"/>
</dbReference>
<dbReference type="RefSeq" id="WP_345676549.1">
    <property type="nucleotide sequence ID" value="NZ_BAABHS010000012.1"/>
</dbReference>
<dbReference type="InterPro" id="IPR015590">
    <property type="entry name" value="Aldehyde_DH_dom"/>
</dbReference>
<dbReference type="PANTHER" id="PTHR42804">
    <property type="entry name" value="ALDEHYDE DEHYDROGENASE"/>
    <property type="match status" value="1"/>
</dbReference>
<evidence type="ECO:0000256" key="4">
    <source>
        <dbReference type="RuleBase" id="RU003345"/>
    </source>
</evidence>